<evidence type="ECO:0000313" key="9">
    <source>
        <dbReference type="Proteomes" id="UP000245956"/>
    </source>
</evidence>
<dbReference type="PROSITE" id="PS50878">
    <property type="entry name" value="RT_POL"/>
    <property type="match status" value="1"/>
</dbReference>
<evidence type="ECO:0000259" key="6">
    <source>
        <dbReference type="PROSITE" id="PS50878"/>
    </source>
</evidence>
<evidence type="ECO:0000259" key="5">
    <source>
        <dbReference type="PROSITE" id="PS50158"/>
    </source>
</evidence>
<dbReference type="InterPro" id="IPR002156">
    <property type="entry name" value="RNaseH_domain"/>
</dbReference>
<feature type="domain" description="RNase H type-1" evidence="7">
    <location>
        <begin position="1622"/>
        <end position="1753"/>
    </location>
</feature>
<accession>A0A2U3DPT4</accession>
<evidence type="ECO:0000256" key="2">
    <source>
        <dbReference type="ARBA" id="ARBA00023128"/>
    </source>
</evidence>
<dbReference type="Pfam" id="PF00106">
    <property type="entry name" value="adh_short"/>
    <property type="match status" value="1"/>
</dbReference>
<sequence>MATYLVTGANRGIGLEFVRHYSNDPRNQVVALVRNKAAAKKAEPEQFTKPNVHIVEADLANYRSLKRVAAETSDITGNKLDYVIANGGLVSEWSAYDDMETLSDPFDLGVHTPPNLARLARATQLQGCSSIVTRPIGLTSTPRRPAATPSSPLVRLSNAAATEEGRRGPISNRPGTAESETLPPASVMAAVNRFVAEERDSHQAKMAVFRAFGESFEQTAKQFTSGLEHKFAQYFSNRFLDFWTATLSGLEPASTPTYSSVVAGGTARVQLGGHAPTAAATPQQQESQQPISRFQGRPGPAPPKEDLRVFVRLPAEAPARAQNSYAIRAHIAAKVRVDLHQIPAAFKVNSGWAIRPTNATTRDLIVQRQSEWSEDLGATNVEISQRWYTYLVALCPVILTDLQGREVDSEAAIKDEIVCQTGLTPVSVRHVKKIPDAPRTGTLIVSFLEPTQRPWRLFGTSRLARYIEKSSTPNQCDKCWDFHSRHTCDRQSSCKRCGRRGHVAETCVALEQCANCLGPHTADFAKCPARPRRSHGTLRRLTREERSRVRELGAQLSAQRKAQYESVERSDQPGTQTGSSTAGANEGAAAPEQDNVRDLETGAARPTSVRAPSREHQPGLVQNYLSAAFPYGAATQTLRGRSSTQIRFSCEEAPPRSRLPVRMTRHPRTSQHGTKTLRVFQANVGKIPPAHDCALALADSEKYDVVLLQEPWTMTEGDRCLTKTPPAYDTFSPVDSWENNSTRPRVMTYVRRRPGLMVDQTRPAATRDILWLVVNDITLVNVYRQPLYDGALDILLQWSAPDRCLVAGDFNAKHHSWQAGSRTEGRGQAVAEWATTNGLNLLNPADVPTNPHGNTIDLAFSNIALADAVVEDHLATSSDHFTLNITLPELAVAPPPTGKVRLTSDEELRRFVEMVEDGAATIQPSIASPQDLDSLALAVTNLLQSAAKAAGRPVRKGARAAPWWTEECALAAAEYRAVRRVFPLGFCREVQLAKRSFRRVVRRVKRRYWRDLIDSFTDSASVFKAVRWLRSPGAFQPPPLQVDDTVYETQLDKANALRRATLERRTSQDDIADPWIPVITRRTIPFAESVSLEEVRDATLRTGNTSPGSDNITVKMLRAVWHVIGNLVHKLYQGCLNVGHHPKPFREAEVVMITKPGRRNLSDARAWRPISLLSCLGKGLERLIARRLAWASVHYGVLHPQQAGALPKRSAVDLVAALVHDIEEAFARNMVATVVTLDAEGAFDTVLRNRLILRLRQQGWPPNVARWAGSLMHDRSASVRYQDVTTPSSPLQCGLPQGSPASPILYLLYTEPIYRLGNPKGRFGYADDTAILCVGTTLEETARKASRHVHELMKWGTENAITFDPKKTEVMHFSRKELETVPPVFHDGVEKWPESAVRWLGIWLDSTLAFKTHVEKWTAKAQKVAHHLKAMTSTNRGPLPGAVRRAVRACIEPQLLFGAEAWYPGMTRPNWSQPTREGPSGIMHLVRRMDKSLHTALRAVLPIWKTTPLSARHREAGIPPVSQLLESCRLRFAARLRSLDKAHPLVVRTEPIRAPVINRAIKLKYQLPRKPFRTRLRRADELLPRCARPELLPRRSASDQALQTASKEESAANFRDWLRSVAPRTAVVYSDGSLSAEGAAGFGYAIHMDGHTALSGNGRLGPAEVFDAEAKGALEGLRAAINLPAPRRIVVCLDNLGVATCLRGMPSDSSQREFLEFQALAAEHGATEIRWVPGHTNIPGNEQADALAKAGTSQPEPVDALPTLAYLRKVARRRPKDAFKAWWEVSAPKQYRDLRLDATTGCPPELTINRPLLHHLLAARTHHGDFADYHERLNHDDARLTCSCGRRKEPKHLFYCRKVPPRHRMRLAPSPSASVNRAIGREFDQQLYPFPSFHVFFCSNSSPRHGQAEGADTTLCPPGSILLLAALYLVRPWPLRHIERRHRMLGRPADGQQAEGQRSAFEPMKCWLMDCLRFVEGADDARWQRRDRAREGPFNVIGNIHLFNLFLPLIRNGTAKKVIAISTGMADIDLISKYDIEIAGPYSISKAALSAAVAKYSAQCGQEGILFMSISPGLVETGGTAGATEEQLQKVAAMGAKFATYAPHFKGPISTEESVTAIDRVILNASVEGGSGGSFVSHLGTRQWL</sequence>
<keyword evidence="3" id="KW-0863">Zinc-finger</keyword>
<dbReference type="SUPFAM" id="SSF53098">
    <property type="entry name" value="Ribonuclease H-like"/>
    <property type="match status" value="1"/>
</dbReference>
<dbReference type="SUPFAM" id="SSF56219">
    <property type="entry name" value="DNase I-like"/>
    <property type="match status" value="1"/>
</dbReference>
<dbReference type="EMBL" id="LCWV01000076">
    <property type="protein sequence ID" value="PWI64256.1"/>
    <property type="molecule type" value="Genomic_DNA"/>
</dbReference>
<dbReference type="GO" id="GO:0005739">
    <property type="term" value="C:mitochondrion"/>
    <property type="evidence" value="ECO:0007669"/>
    <property type="project" value="UniProtKB-SubCell"/>
</dbReference>
<dbReference type="PANTHER" id="PTHR33481">
    <property type="entry name" value="REVERSE TRANSCRIPTASE"/>
    <property type="match status" value="1"/>
</dbReference>
<dbReference type="InterPro" id="IPR012337">
    <property type="entry name" value="RNaseH-like_sf"/>
</dbReference>
<dbReference type="InterPro" id="IPR036691">
    <property type="entry name" value="Endo/exonu/phosph_ase_sf"/>
</dbReference>
<dbReference type="InterPro" id="IPR036397">
    <property type="entry name" value="RNaseH_sf"/>
</dbReference>
<dbReference type="CDD" id="cd09276">
    <property type="entry name" value="Rnase_HI_RT_non_LTR"/>
    <property type="match status" value="1"/>
</dbReference>
<evidence type="ECO:0000313" key="8">
    <source>
        <dbReference type="EMBL" id="PWI64256.1"/>
    </source>
</evidence>
<feature type="compositionally biased region" description="Low complexity" evidence="4">
    <location>
        <begin position="275"/>
        <end position="290"/>
    </location>
</feature>
<feature type="compositionally biased region" description="Basic residues" evidence="4">
    <location>
        <begin position="529"/>
        <end position="540"/>
    </location>
</feature>
<dbReference type="GO" id="GO:0004523">
    <property type="term" value="F:RNA-DNA hybrid ribonuclease activity"/>
    <property type="evidence" value="ECO:0007669"/>
    <property type="project" value="InterPro"/>
</dbReference>
<feature type="compositionally biased region" description="Basic and acidic residues" evidence="4">
    <location>
        <begin position="541"/>
        <end position="551"/>
    </location>
</feature>
<feature type="region of interest" description="Disordered" evidence="4">
    <location>
        <begin position="527"/>
        <end position="597"/>
    </location>
</feature>
<feature type="region of interest" description="Disordered" evidence="4">
    <location>
        <begin position="136"/>
        <end position="183"/>
    </location>
</feature>
<dbReference type="InterPro" id="IPR000477">
    <property type="entry name" value="RT_dom"/>
</dbReference>
<proteinExistence type="predicted"/>
<dbReference type="Pfam" id="PF14529">
    <property type="entry name" value="Exo_endo_phos_2"/>
    <property type="match status" value="1"/>
</dbReference>
<feature type="compositionally biased region" description="Polar residues" evidence="4">
    <location>
        <begin position="572"/>
        <end position="583"/>
    </location>
</feature>
<comment type="subcellular location">
    <subcellularLocation>
        <location evidence="1">Mitochondrion</location>
    </subcellularLocation>
</comment>
<dbReference type="PANTHER" id="PTHR33481:SF1">
    <property type="entry name" value="ENDONUCLEASE_EXONUCLEASE_PHOSPHATASE DOMAIN-CONTAINING PROTEIN-RELATED"/>
    <property type="match status" value="1"/>
</dbReference>
<dbReference type="PROSITE" id="PS50158">
    <property type="entry name" value="ZF_CCHC"/>
    <property type="match status" value="1"/>
</dbReference>
<dbReference type="Pfam" id="PF00078">
    <property type="entry name" value="RVT_1"/>
    <property type="match status" value="1"/>
</dbReference>
<evidence type="ECO:0000256" key="3">
    <source>
        <dbReference type="PROSITE-ProRule" id="PRU00047"/>
    </source>
</evidence>
<dbReference type="InterPro" id="IPR002347">
    <property type="entry name" value="SDR_fam"/>
</dbReference>
<dbReference type="InterPro" id="IPR043502">
    <property type="entry name" value="DNA/RNA_pol_sf"/>
</dbReference>
<evidence type="ECO:0000256" key="4">
    <source>
        <dbReference type="SAM" id="MobiDB-lite"/>
    </source>
</evidence>
<feature type="compositionally biased region" description="Basic and acidic residues" evidence="4">
    <location>
        <begin position="562"/>
        <end position="571"/>
    </location>
</feature>
<dbReference type="GO" id="GO:0008270">
    <property type="term" value="F:zinc ion binding"/>
    <property type="evidence" value="ECO:0007669"/>
    <property type="project" value="UniProtKB-KW"/>
</dbReference>
<dbReference type="Proteomes" id="UP000245956">
    <property type="component" value="Unassembled WGS sequence"/>
</dbReference>
<feature type="region of interest" description="Disordered" evidence="4">
    <location>
        <begin position="274"/>
        <end position="302"/>
    </location>
</feature>
<reference evidence="8 9" key="1">
    <citation type="journal article" date="2016" name="Front. Microbiol.">
        <title>Genome and transcriptome sequences reveal the specific parasitism of the nematophagous Purpureocillium lilacinum 36-1.</title>
        <authorList>
            <person name="Xie J."/>
            <person name="Li S."/>
            <person name="Mo C."/>
            <person name="Xiao X."/>
            <person name="Peng D."/>
            <person name="Wang G."/>
            <person name="Xiao Y."/>
        </authorList>
    </citation>
    <scope>NUCLEOTIDE SEQUENCE [LARGE SCALE GENOMIC DNA]</scope>
    <source>
        <strain evidence="8 9">36-1</strain>
    </source>
</reference>
<organism evidence="8 9">
    <name type="scientific">Purpureocillium lilacinum</name>
    <name type="common">Paecilomyces lilacinus</name>
    <dbReference type="NCBI Taxonomy" id="33203"/>
    <lineage>
        <taxon>Eukaryota</taxon>
        <taxon>Fungi</taxon>
        <taxon>Dikarya</taxon>
        <taxon>Ascomycota</taxon>
        <taxon>Pezizomycotina</taxon>
        <taxon>Sordariomycetes</taxon>
        <taxon>Hypocreomycetidae</taxon>
        <taxon>Hypocreales</taxon>
        <taxon>Ophiocordycipitaceae</taxon>
        <taxon>Purpureocillium</taxon>
    </lineage>
</organism>
<dbReference type="InterPro" id="IPR036291">
    <property type="entry name" value="NAD(P)-bd_dom_sf"/>
</dbReference>
<dbReference type="InterPro" id="IPR005135">
    <property type="entry name" value="Endo/exonuclease/phosphatase"/>
</dbReference>
<feature type="domain" description="Reverse transcriptase" evidence="6">
    <location>
        <begin position="1134"/>
        <end position="1404"/>
    </location>
</feature>
<evidence type="ECO:0008006" key="10">
    <source>
        <dbReference type="Google" id="ProtNLM"/>
    </source>
</evidence>
<keyword evidence="2" id="KW-0496">Mitochondrion</keyword>
<evidence type="ECO:0000259" key="7">
    <source>
        <dbReference type="PROSITE" id="PS50879"/>
    </source>
</evidence>
<dbReference type="Gene3D" id="3.40.50.720">
    <property type="entry name" value="NAD(P)-binding Rossmann-like Domain"/>
    <property type="match status" value="2"/>
</dbReference>
<feature type="domain" description="CCHC-type" evidence="5">
    <location>
        <begin position="494"/>
        <end position="507"/>
    </location>
</feature>
<name>A0A2U3DPT4_PURLI</name>
<protein>
    <recommendedName>
        <fullName evidence="10">Reverse transcriptase</fullName>
    </recommendedName>
</protein>
<dbReference type="InterPro" id="IPR001878">
    <property type="entry name" value="Znf_CCHC"/>
</dbReference>
<dbReference type="Gene3D" id="3.60.10.10">
    <property type="entry name" value="Endonuclease/exonuclease/phosphatase"/>
    <property type="match status" value="1"/>
</dbReference>
<dbReference type="SUPFAM" id="SSF56672">
    <property type="entry name" value="DNA/RNA polymerases"/>
    <property type="match status" value="1"/>
</dbReference>
<dbReference type="Gene3D" id="3.30.420.10">
    <property type="entry name" value="Ribonuclease H-like superfamily/Ribonuclease H"/>
    <property type="match status" value="1"/>
</dbReference>
<keyword evidence="3" id="KW-0479">Metal-binding</keyword>
<evidence type="ECO:0000256" key="1">
    <source>
        <dbReference type="ARBA" id="ARBA00004173"/>
    </source>
</evidence>
<keyword evidence="3" id="KW-0862">Zinc</keyword>
<dbReference type="GO" id="GO:0003676">
    <property type="term" value="F:nucleic acid binding"/>
    <property type="evidence" value="ECO:0007669"/>
    <property type="project" value="InterPro"/>
</dbReference>
<dbReference type="Pfam" id="PF00075">
    <property type="entry name" value="RNase_H"/>
    <property type="match status" value="1"/>
</dbReference>
<dbReference type="CDD" id="cd01650">
    <property type="entry name" value="RT_nLTR_like"/>
    <property type="match status" value="1"/>
</dbReference>
<gene>
    <name evidence="8" type="ORF">PCL_11330</name>
</gene>
<comment type="caution">
    <text evidence="8">The sequence shown here is derived from an EMBL/GenBank/DDBJ whole genome shotgun (WGS) entry which is preliminary data.</text>
</comment>
<dbReference type="SUPFAM" id="SSF51735">
    <property type="entry name" value="NAD(P)-binding Rossmann-fold domains"/>
    <property type="match status" value="2"/>
</dbReference>
<dbReference type="PROSITE" id="PS50879">
    <property type="entry name" value="RNASE_H_1"/>
    <property type="match status" value="1"/>
</dbReference>